<feature type="region of interest" description="Disordered" evidence="2">
    <location>
        <begin position="134"/>
        <end position="171"/>
    </location>
</feature>
<reference evidence="3 4" key="1">
    <citation type="submission" date="2024-01" db="EMBL/GenBank/DDBJ databases">
        <title>The genome of the rayed Mediterranean limpet Patella caerulea (Linnaeus, 1758).</title>
        <authorList>
            <person name="Anh-Thu Weber A."/>
            <person name="Halstead-Nussloch G."/>
        </authorList>
    </citation>
    <scope>NUCLEOTIDE SEQUENCE [LARGE SCALE GENOMIC DNA]</scope>
    <source>
        <strain evidence="3">AATW-2023a</strain>
        <tissue evidence="3">Whole specimen</tissue>
    </source>
</reference>
<dbReference type="EMBL" id="JAZGQO010000021">
    <property type="protein sequence ID" value="KAK6165278.1"/>
    <property type="molecule type" value="Genomic_DNA"/>
</dbReference>
<gene>
    <name evidence="3" type="ORF">SNE40_022232</name>
</gene>
<evidence type="ECO:0000256" key="2">
    <source>
        <dbReference type="SAM" id="MobiDB-lite"/>
    </source>
</evidence>
<evidence type="ECO:0000256" key="1">
    <source>
        <dbReference type="SAM" id="Coils"/>
    </source>
</evidence>
<feature type="compositionally biased region" description="Polar residues" evidence="2">
    <location>
        <begin position="419"/>
        <end position="439"/>
    </location>
</feature>
<dbReference type="InterPro" id="IPR029343">
    <property type="entry name" value="CCDC14"/>
</dbReference>
<dbReference type="GO" id="GO:0034451">
    <property type="term" value="C:centriolar satellite"/>
    <property type="evidence" value="ECO:0007669"/>
    <property type="project" value="TreeGrafter"/>
</dbReference>
<dbReference type="GO" id="GO:0071539">
    <property type="term" value="P:protein localization to centrosome"/>
    <property type="evidence" value="ECO:0007669"/>
    <property type="project" value="TreeGrafter"/>
</dbReference>
<dbReference type="PANTHER" id="PTHR22367:SF2">
    <property type="entry name" value="COILED-COIL DOMAIN-CONTAINING PROTEIN 14"/>
    <property type="match status" value="1"/>
</dbReference>
<feature type="compositionally biased region" description="Low complexity" evidence="2">
    <location>
        <begin position="628"/>
        <end position="644"/>
    </location>
</feature>
<feature type="region of interest" description="Disordered" evidence="2">
    <location>
        <begin position="380"/>
        <end position="400"/>
    </location>
</feature>
<proteinExistence type="predicted"/>
<feature type="region of interest" description="Disordered" evidence="2">
    <location>
        <begin position="673"/>
        <end position="701"/>
    </location>
</feature>
<comment type="caution">
    <text evidence="3">The sequence shown here is derived from an EMBL/GenBank/DDBJ whole genome shotgun (WGS) entry which is preliminary data.</text>
</comment>
<keyword evidence="4" id="KW-1185">Reference proteome</keyword>
<sequence>MPDKIAKSSPTPKVKKGKSLAMKLGFKSSKKNGVKEKASKRPGRTKPGFSLYTPESDDHVTAMNNDIDKCANILNQLIATKQDKQKKSSNKSTNKMEVKSDYILIPTGNEEMSGNPGSNGVVKETITDIKTPFNNRLISSTPDPDKIPDDDSSLPLQTIPEPDNRTRDSLPASVTHSYTNARNMMRPIAQAHSSQGQNYVHIHRITDPSIIKHNVVNSNKEMTQNENISTNHRPEYFAPPQQRRVHLLKPGKRCYSNDELTYGQRGSESPLDLSNQKLSEAENSFSSKPRPLSTDSIMDLRNKNLINFDSEEERQRRQGDRRGSNIEDLKCYLEKDEEDDIFSPPTVLKAPKQTRKSLNEIYENQSQLSPKRQESFGFRSMDSHHSVQLSPENGPQVPDFQDNLKHFQKAAQNSMTTLGSIPQSTTQASPKSPEVQTYPSAIKNKKFINADICATPMPSPLRMPEPRARAILGRPHHAISPDSDQSAHPLARENVSPQSKTSPNRTSPPQKSSNSPEQSSPPRQFELTGNFSPQFSPPRDVVMQVNFQGEVEWKSRPYKETSPVSQPMITPAKYQRGIEEEDEPYINVVDYPKDEETEEQADVERHPITDLPPQFARLAHLSETPANSPIRFPRPRSYSSSRLSALAQEGNNHSSKKSDHPFLRTILSEKETELPQMQHHSNESHPGFQSEKYPQLSTSFPSKPASALPHYLIHGTPVNSPIRPVFNGRADIPPVKGMESKVDNGQAIPTTNDPIGSVKKLRWLLTELLEVCDIDGDPDMCQLAQDLSNTVESIPQLKLTFNIQTEIELALQPLRSENSQLRRRLRIVNQQLKERERLEKEATTQPGVNFQVLHLQSSHNTLQRQLKEERETRSKLSKQLEELEREKDKLKQERQQLVLALGEKDNDRLKLRQENCQENQKLRQDLALAQTRTEGSGLKLEAADRENHILKISLKQRDSEIERLQEVVQTLKDGVNEVLSCVEKKPINGNHEPHEGRGGTNQDLQKLLNIVQQDDRPSSPTKSIHSDPGSVTINRPSALKQLRFTSTDTSPLTQDALAEHDRMLTKIGRPQITMTNKTSNGYKRLGEKDELKVDRNGNVRDSHKISKEPNDVSRYSVTDYFKKYPSITKNDVQETVNDSNPRLSLNSTSITEDLYKGGELNMSLSSIQEDVQSVMSSITESSSSTAVDDTAFREGIATLDANIAKVQEALQRTKKIFS</sequence>
<feature type="compositionally biased region" description="Polar residues" evidence="2">
    <location>
        <begin position="264"/>
        <end position="287"/>
    </location>
</feature>
<feature type="region of interest" description="Disordered" evidence="2">
    <location>
        <begin position="1"/>
        <end position="57"/>
    </location>
</feature>
<feature type="region of interest" description="Disordered" evidence="2">
    <location>
        <begin position="622"/>
        <end position="660"/>
    </location>
</feature>
<feature type="region of interest" description="Disordered" evidence="2">
    <location>
        <begin position="476"/>
        <end position="538"/>
    </location>
</feature>
<feature type="compositionally biased region" description="Polar residues" evidence="2">
    <location>
        <begin position="1018"/>
        <end position="1035"/>
    </location>
</feature>
<feature type="region of interest" description="Disordered" evidence="2">
    <location>
        <begin position="419"/>
        <end position="440"/>
    </location>
</feature>
<feature type="coiled-coil region" evidence="1">
    <location>
        <begin position="818"/>
        <end position="903"/>
    </location>
</feature>
<evidence type="ECO:0008006" key="5">
    <source>
        <dbReference type="Google" id="ProtNLM"/>
    </source>
</evidence>
<dbReference type="PANTHER" id="PTHR22367">
    <property type="entry name" value="COILED-COIL DOMAIN-CONTAINING PROTEIN 14"/>
    <property type="match status" value="1"/>
</dbReference>
<evidence type="ECO:0000313" key="4">
    <source>
        <dbReference type="Proteomes" id="UP001347796"/>
    </source>
</evidence>
<feature type="compositionally biased region" description="Polar residues" evidence="2">
    <location>
        <begin position="495"/>
        <end position="534"/>
    </location>
</feature>
<feature type="region of interest" description="Disordered" evidence="2">
    <location>
        <begin position="258"/>
        <end position="297"/>
    </location>
</feature>
<organism evidence="3 4">
    <name type="scientific">Patella caerulea</name>
    <name type="common">Rayed Mediterranean limpet</name>
    <dbReference type="NCBI Taxonomy" id="87958"/>
    <lineage>
        <taxon>Eukaryota</taxon>
        <taxon>Metazoa</taxon>
        <taxon>Spiralia</taxon>
        <taxon>Lophotrochozoa</taxon>
        <taxon>Mollusca</taxon>
        <taxon>Gastropoda</taxon>
        <taxon>Patellogastropoda</taxon>
        <taxon>Patelloidea</taxon>
        <taxon>Patellidae</taxon>
        <taxon>Patella</taxon>
    </lineage>
</organism>
<feature type="region of interest" description="Disordered" evidence="2">
    <location>
        <begin position="1012"/>
        <end position="1036"/>
    </location>
</feature>
<dbReference type="AlphaFoldDB" id="A0AAN8G069"/>
<keyword evidence="1" id="KW-0175">Coiled coil</keyword>
<name>A0AAN8G069_PATCE</name>
<protein>
    <recommendedName>
        <fullName evidence="5">Coiled-coil domain-containing protein 14</fullName>
    </recommendedName>
</protein>
<dbReference type="Pfam" id="PF15254">
    <property type="entry name" value="CCDC14"/>
    <property type="match status" value="1"/>
</dbReference>
<dbReference type="Proteomes" id="UP001347796">
    <property type="component" value="Unassembled WGS sequence"/>
</dbReference>
<accession>A0AAN8G069</accession>
<evidence type="ECO:0000313" key="3">
    <source>
        <dbReference type="EMBL" id="KAK6165278.1"/>
    </source>
</evidence>